<feature type="compositionally biased region" description="Polar residues" evidence="2">
    <location>
        <begin position="291"/>
        <end position="304"/>
    </location>
</feature>
<dbReference type="Pfam" id="PF14555">
    <property type="entry name" value="UBA_4"/>
    <property type="match status" value="1"/>
</dbReference>
<protein>
    <recommendedName>
        <fullName evidence="3">UBX domain-containing protein</fullName>
    </recommendedName>
</protein>
<dbReference type="PROSITE" id="PS50330">
    <property type="entry name" value="UIM"/>
    <property type="match status" value="2"/>
</dbReference>
<organism evidence="4 5">
    <name type="scientific">Vigna mungo</name>
    <name type="common">Black gram</name>
    <name type="synonym">Phaseolus mungo</name>
    <dbReference type="NCBI Taxonomy" id="3915"/>
    <lineage>
        <taxon>Eukaryota</taxon>
        <taxon>Viridiplantae</taxon>
        <taxon>Streptophyta</taxon>
        <taxon>Embryophyta</taxon>
        <taxon>Tracheophyta</taxon>
        <taxon>Spermatophyta</taxon>
        <taxon>Magnoliopsida</taxon>
        <taxon>eudicotyledons</taxon>
        <taxon>Gunneridae</taxon>
        <taxon>Pentapetalae</taxon>
        <taxon>rosids</taxon>
        <taxon>fabids</taxon>
        <taxon>Fabales</taxon>
        <taxon>Fabaceae</taxon>
        <taxon>Papilionoideae</taxon>
        <taxon>50 kb inversion clade</taxon>
        <taxon>NPAAA clade</taxon>
        <taxon>indigoferoid/millettioid clade</taxon>
        <taxon>Phaseoleae</taxon>
        <taxon>Vigna</taxon>
    </lineage>
</organism>
<feature type="region of interest" description="Disordered" evidence="2">
    <location>
        <begin position="368"/>
        <end position="410"/>
    </location>
</feature>
<feature type="compositionally biased region" description="Polar residues" evidence="2">
    <location>
        <begin position="394"/>
        <end position="410"/>
    </location>
</feature>
<feature type="compositionally biased region" description="Basic and acidic residues" evidence="2">
    <location>
        <begin position="369"/>
        <end position="383"/>
    </location>
</feature>
<dbReference type="SMART" id="SM00166">
    <property type="entry name" value="UBX"/>
    <property type="match status" value="1"/>
</dbReference>
<dbReference type="Gene3D" id="3.10.20.90">
    <property type="entry name" value="Phosphatidylinositol 3-kinase Catalytic Subunit, Chain A, domain 1"/>
    <property type="match status" value="1"/>
</dbReference>
<dbReference type="CDD" id="cd14351">
    <property type="entry name" value="UBA_Ubx1_like"/>
    <property type="match status" value="1"/>
</dbReference>
<dbReference type="InterPro" id="IPR050730">
    <property type="entry name" value="UBX_domain-protein"/>
</dbReference>
<dbReference type="PROSITE" id="PS50033">
    <property type="entry name" value="UBX"/>
    <property type="match status" value="1"/>
</dbReference>
<dbReference type="GO" id="GO:0043130">
    <property type="term" value="F:ubiquitin binding"/>
    <property type="evidence" value="ECO:0007669"/>
    <property type="project" value="TreeGrafter"/>
</dbReference>
<dbReference type="PANTHER" id="PTHR23322:SF55">
    <property type="entry name" value="PLANT UBX DOMAIN-CONTAINING PROTEIN 9"/>
    <property type="match status" value="1"/>
</dbReference>
<dbReference type="EMBL" id="CP144698">
    <property type="protein sequence ID" value="WVZ16103.1"/>
    <property type="molecule type" value="Genomic_DNA"/>
</dbReference>
<evidence type="ECO:0000313" key="5">
    <source>
        <dbReference type="Proteomes" id="UP001374535"/>
    </source>
</evidence>
<dbReference type="InterPro" id="IPR001012">
    <property type="entry name" value="UBX_dom"/>
</dbReference>
<feature type="region of interest" description="Disordered" evidence="2">
    <location>
        <begin position="325"/>
        <end position="350"/>
    </location>
</feature>
<evidence type="ECO:0000313" key="4">
    <source>
        <dbReference type="EMBL" id="WVZ16103.1"/>
    </source>
</evidence>
<dbReference type="AlphaFoldDB" id="A0AAQ3NXC8"/>
<dbReference type="Pfam" id="PF02809">
    <property type="entry name" value="UIM"/>
    <property type="match status" value="2"/>
</dbReference>
<reference evidence="4 5" key="1">
    <citation type="journal article" date="2023" name="Life. Sci Alliance">
        <title>Evolutionary insights into 3D genome organization and epigenetic landscape of Vigna mungo.</title>
        <authorList>
            <person name="Junaid A."/>
            <person name="Singh B."/>
            <person name="Bhatia S."/>
        </authorList>
    </citation>
    <scope>NUCLEOTIDE SEQUENCE [LARGE SCALE GENOMIC DNA]</scope>
    <source>
        <strain evidence="4">Urdbean</strain>
    </source>
</reference>
<gene>
    <name evidence="4" type="ORF">V8G54_009085</name>
</gene>
<name>A0AAQ3NXC8_VIGMU</name>
<keyword evidence="5" id="KW-1185">Reference proteome</keyword>
<dbReference type="SMART" id="SM00726">
    <property type="entry name" value="UIM"/>
    <property type="match status" value="2"/>
</dbReference>
<sequence>MVSHHQWRLNEFNNSAIWDFAGSFLVCNGEDQDGEMLLVVLIVVTRRGRCKLGFLVDLWWLAQLLMAKLNGSTTWRRWWLACGAHANSAECCVALRALHKDSVQYTSSLHNQTLPFGFLPEIHPPMATPDAVAAFQRITGAPEFVAVQKLEEYGGNLNEAINAHFLEGDRHILSGQGQNLAAAPRYNNTGASNQDRGSGSNGILPFLNAARRFRPSLLLDPNYRRELRDLYKGTGGTGYTNRLPPLTSHPAEVREVPAWINNPFEPHYQPGLSTTGEDLSSHGLGIRGTDGYQNQYPLAQSNASHGPDTETEEAMLQAAIEASKMETRGGSSWERIDVVNNSSDGGLPQTLVQQEDDDLARAIASSLETAEKEKSSREKEGKLGGHFLLDQGKKSNSSRNQLELGTSSDQNVVQDVAQSVSSHLSNNSVGGHSQQNEDIFLSNKWGGISAEEINEALLVETALFGEISTHSVPSFPNLQHRPKENMDPETQCMSTSMSQFLIDSRLLKQQQELMKILDKKELRLSKEPLLSDEVVTIVVRMPDGGRCERRFLKTDKLELLFDFIDVSGAQKPGTYRFVKSYPRRAYSINDCSSTFNEIGLNKSNEALFLELI</sequence>
<accession>A0AAQ3NXC8</accession>
<feature type="region of interest" description="Disordered" evidence="2">
    <location>
        <begin position="290"/>
        <end position="312"/>
    </location>
</feature>
<evidence type="ECO:0000256" key="2">
    <source>
        <dbReference type="SAM" id="MobiDB-lite"/>
    </source>
</evidence>
<evidence type="ECO:0000259" key="3">
    <source>
        <dbReference type="PROSITE" id="PS50033"/>
    </source>
</evidence>
<dbReference type="SUPFAM" id="SSF54236">
    <property type="entry name" value="Ubiquitin-like"/>
    <property type="match status" value="1"/>
</dbReference>
<dbReference type="CDD" id="cd01767">
    <property type="entry name" value="UBX"/>
    <property type="match status" value="1"/>
</dbReference>
<dbReference type="PANTHER" id="PTHR23322">
    <property type="entry name" value="FAS-ASSOCIATED PROTEIN"/>
    <property type="match status" value="1"/>
</dbReference>
<dbReference type="Proteomes" id="UP001374535">
    <property type="component" value="Chromosome 3"/>
</dbReference>
<dbReference type="InterPro" id="IPR029071">
    <property type="entry name" value="Ubiquitin-like_domsf"/>
</dbReference>
<feature type="domain" description="UBX" evidence="3">
    <location>
        <begin position="530"/>
        <end position="608"/>
    </location>
</feature>
<keyword evidence="1" id="KW-0833">Ubl conjugation pathway</keyword>
<dbReference type="InterPro" id="IPR003903">
    <property type="entry name" value="UIM_dom"/>
</dbReference>
<evidence type="ECO:0000256" key="1">
    <source>
        <dbReference type="ARBA" id="ARBA00022786"/>
    </source>
</evidence>
<dbReference type="Pfam" id="PF00789">
    <property type="entry name" value="UBX"/>
    <property type="match status" value="1"/>
</dbReference>
<proteinExistence type="predicted"/>